<dbReference type="GO" id="GO:0046983">
    <property type="term" value="F:protein dimerization activity"/>
    <property type="evidence" value="ECO:0007669"/>
    <property type="project" value="InterPro"/>
</dbReference>
<dbReference type="InterPro" id="IPR007062">
    <property type="entry name" value="PPI-2"/>
</dbReference>
<feature type="region of interest" description="Disordered" evidence="6">
    <location>
        <begin position="49"/>
        <end position="106"/>
    </location>
</feature>
<dbReference type="EMBL" id="CAJVPK010000077">
    <property type="protein sequence ID" value="CAG8443931.1"/>
    <property type="molecule type" value="Genomic_DNA"/>
</dbReference>
<gene>
    <name evidence="8" type="ORF">DEBURN_LOCUS1656</name>
</gene>
<dbReference type="InterPro" id="IPR036638">
    <property type="entry name" value="HLH_DNA-bd_sf"/>
</dbReference>
<evidence type="ECO:0000256" key="4">
    <source>
        <dbReference type="ARBA" id="ARBA00023163"/>
    </source>
</evidence>
<keyword evidence="1" id="KW-0805">Transcription regulation</keyword>
<dbReference type="SMART" id="SM00353">
    <property type="entry name" value="HLH"/>
    <property type="match status" value="1"/>
</dbReference>
<dbReference type="PANTHER" id="PTHR10328">
    <property type="entry name" value="PROTEIN MAX MYC-ASSOCIATED FACTOR X"/>
    <property type="match status" value="1"/>
</dbReference>
<feature type="non-terminal residue" evidence="8">
    <location>
        <position position="450"/>
    </location>
</feature>
<reference evidence="8" key="1">
    <citation type="submission" date="2021-06" db="EMBL/GenBank/DDBJ databases">
        <authorList>
            <person name="Kallberg Y."/>
            <person name="Tangrot J."/>
            <person name="Rosling A."/>
        </authorList>
    </citation>
    <scope>NUCLEOTIDE SEQUENCE</scope>
    <source>
        <strain evidence="8">AZ414A</strain>
    </source>
</reference>
<dbReference type="GO" id="GO:0003677">
    <property type="term" value="F:DNA binding"/>
    <property type="evidence" value="ECO:0007669"/>
    <property type="project" value="UniProtKB-KW"/>
</dbReference>
<accession>A0A9N8YSN9</accession>
<keyword evidence="3" id="KW-0010">Activator</keyword>
<dbReference type="PROSITE" id="PS50888">
    <property type="entry name" value="BHLH"/>
    <property type="match status" value="1"/>
</dbReference>
<dbReference type="Pfam" id="PF00010">
    <property type="entry name" value="HLH"/>
    <property type="match status" value="1"/>
</dbReference>
<feature type="region of interest" description="Disordered" evidence="6">
    <location>
        <begin position="156"/>
        <end position="175"/>
    </location>
</feature>
<evidence type="ECO:0000313" key="9">
    <source>
        <dbReference type="Proteomes" id="UP000789706"/>
    </source>
</evidence>
<feature type="domain" description="BHLH" evidence="7">
    <location>
        <begin position="254"/>
        <end position="306"/>
    </location>
</feature>
<dbReference type="SUPFAM" id="SSF47459">
    <property type="entry name" value="HLH, helix-loop-helix DNA-binding domain"/>
    <property type="match status" value="1"/>
</dbReference>
<protein>
    <submittedName>
        <fullName evidence="8">7494_t:CDS:1</fullName>
    </submittedName>
</protein>
<name>A0A9N8YSN9_9GLOM</name>
<sequence length="450" mass="50817">LKWDEDNIQLTESQKNSTMKISEPKTPFIHYNQETDEIMTDLRTIPGLTLESSSSTENKNLRSSSVSPVGSLSSVSPSSAHFPDSIKDEWESEGHSDEDEETKEKRRRRFAELRAKHYNMKEALSLGHKLVENDIDEDDDDNSNVSELKAKILGKKLEEEENNKNSSTSNGGVDDDFMETHSASFACVESINNQPTMGTVNGVNGGTILSFTPTPSLHAVTSRMPSHHQNGCANFTFQLPSTVNASKKNTNSAERRANHNAVERARRECLNTKFQELAHALPSLAQVRRPSKSIIVQKSLEFIYKSRQRDDKHDEEMRSIRISSNEIQLKTEDSRSDDDCSNDDDYDIESSELIENNIETNQTTKQTNQQTENPTCFYDSTFTMDMSPIDHLVDANSLHLQFDHDPLNGNDMSPFCDSFSIQQIPQKYYPSPPFEATPMCDISTHIQGFM</sequence>
<feature type="compositionally biased region" description="Basic and acidic residues" evidence="6">
    <location>
        <begin position="84"/>
        <end position="95"/>
    </location>
</feature>
<dbReference type="PANTHER" id="PTHR10328:SF3">
    <property type="entry name" value="PROTEIN MAX"/>
    <property type="match status" value="1"/>
</dbReference>
<keyword evidence="5" id="KW-0539">Nucleus</keyword>
<comment type="caution">
    <text evidence="8">The sequence shown here is derived from an EMBL/GenBank/DDBJ whole genome shotgun (WGS) entry which is preliminary data.</text>
</comment>
<evidence type="ECO:0000256" key="6">
    <source>
        <dbReference type="SAM" id="MobiDB-lite"/>
    </source>
</evidence>
<dbReference type="OrthoDB" id="551302at2759"/>
<feature type="region of interest" description="Disordered" evidence="6">
    <location>
        <begin position="1"/>
        <end position="24"/>
    </location>
</feature>
<proteinExistence type="predicted"/>
<evidence type="ECO:0000256" key="1">
    <source>
        <dbReference type="ARBA" id="ARBA00023015"/>
    </source>
</evidence>
<feature type="compositionally biased region" description="Basic and acidic residues" evidence="6">
    <location>
        <begin position="329"/>
        <end position="338"/>
    </location>
</feature>
<keyword evidence="2" id="KW-0238">DNA-binding</keyword>
<dbReference type="AlphaFoldDB" id="A0A9N8YSN9"/>
<dbReference type="Proteomes" id="UP000789706">
    <property type="component" value="Unassembled WGS sequence"/>
</dbReference>
<organism evidence="8 9">
    <name type="scientific">Diversispora eburnea</name>
    <dbReference type="NCBI Taxonomy" id="1213867"/>
    <lineage>
        <taxon>Eukaryota</taxon>
        <taxon>Fungi</taxon>
        <taxon>Fungi incertae sedis</taxon>
        <taxon>Mucoromycota</taxon>
        <taxon>Glomeromycotina</taxon>
        <taxon>Glomeromycetes</taxon>
        <taxon>Diversisporales</taxon>
        <taxon>Diversisporaceae</taxon>
        <taxon>Diversispora</taxon>
    </lineage>
</organism>
<feature type="compositionally biased region" description="Polar residues" evidence="6">
    <location>
        <begin position="8"/>
        <end position="20"/>
    </location>
</feature>
<feature type="region of interest" description="Disordered" evidence="6">
    <location>
        <begin position="307"/>
        <end position="342"/>
    </location>
</feature>
<dbReference type="Gene3D" id="4.10.280.10">
    <property type="entry name" value="Helix-loop-helix DNA-binding domain"/>
    <property type="match status" value="1"/>
</dbReference>
<dbReference type="InterPro" id="IPR011598">
    <property type="entry name" value="bHLH_dom"/>
</dbReference>
<feature type="compositionally biased region" description="Low complexity" evidence="6">
    <location>
        <begin position="63"/>
        <end position="79"/>
    </location>
</feature>
<dbReference type="GO" id="GO:0009966">
    <property type="term" value="P:regulation of signal transduction"/>
    <property type="evidence" value="ECO:0007669"/>
    <property type="project" value="InterPro"/>
</dbReference>
<dbReference type="GO" id="GO:0003700">
    <property type="term" value="F:DNA-binding transcription factor activity"/>
    <property type="evidence" value="ECO:0007669"/>
    <property type="project" value="TreeGrafter"/>
</dbReference>
<evidence type="ECO:0000256" key="5">
    <source>
        <dbReference type="ARBA" id="ARBA00023242"/>
    </source>
</evidence>
<feature type="compositionally biased region" description="Basic and acidic residues" evidence="6">
    <location>
        <begin position="307"/>
        <end position="319"/>
    </location>
</feature>
<evidence type="ECO:0000256" key="2">
    <source>
        <dbReference type="ARBA" id="ARBA00023125"/>
    </source>
</evidence>
<keyword evidence="9" id="KW-1185">Reference proteome</keyword>
<evidence type="ECO:0000313" key="8">
    <source>
        <dbReference type="EMBL" id="CAG8443931.1"/>
    </source>
</evidence>
<evidence type="ECO:0000256" key="3">
    <source>
        <dbReference type="ARBA" id="ARBA00023159"/>
    </source>
</evidence>
<dbReference type="GO" id="GO:0004864">
    <property type="term" value="F:protein phosphatase inhibitor activity"/>
    <property type="evidence" value="ECO:0007669"/>
    <property type="project" value="InterPro"/>
</dbReference>
<dbReference type="GO" id="GO:0090575">
    <property type="term" value="C:RNA polymerase II transcription regulator complex"/>
    <property type="evidence" value="ECO:0007669"/>
    <property type="project" value="TreeGrafter"/>
</dbReference>
<dbReference type="GO" id="GO:0045944">
    <property type="term" value="P:positive regulation of transcription by RNA polymerase II"/>
    <property type="evidence" value="ECO:0007669"/>
    <property type="project" value="TreeGrafter"/>
</dbReference>
<evidence type="ECO:0000259" key="7">
    <source>
        <dbReference type="PROSITE" id="PS50888"/>
    </source>
</evidence>
<keyword evidence="4" id="KW-0804">Transcription</keyword>
<dbReference type="Pfam" id="PF04979">
    <property type="entry name" value="IPP-2"/>
    <property type="match status" value="1"/>
</dbReference>
<feature type="compositionally biased region" description="Polar residues" evidence="6">
    <location>
        <begin position="50"/>
        <end position="62"/>
    </location>
</feature>